<evidence type="ECO:0000313" key="1">
    <source>
        <dbReference type="EMBL" id="KKL26321.1"/>
    </source>
</evidence>
<dbReference type="AlphaFoldDB" id="A0A0F9E908"/>
<dbReference type="EMBL" id="LAZR01035877">
    <property type="protein sequence ID" value="KKL26321.1"/>
    <property type="molecule type" value="Genomic_DNA"/>
</dbReference>
<name>A0A0F9E908_9ZZZZ</name>
<organism evidence="1">
    <name type="scientific">marine sediment metagenome</name>
    <dbReference type="NCBI Taxonomy" id="412755"/>
    <lineage>
        <taxon>unclassified sequences</taxon>
        <taxon>metagenomes</taxon>
        <taxon>ecological metagenomes</taxon>
    </lineage>
</organism>
<comment type="caution">
    <text evidence="1">The sequence shown here is derived from an EMBL/GenBank/DDBJ whole genome shotgun (WGS) entry which is preliminary data.</text>
</comment>
<gene>
    <name evidence="1" type="ORF">LCGC14_2396430</name>
</gene>
<accession>A0A0F9E908</accession>
<protein>
    <submittedName>
        <fullName evidence="1">Uncharacterized protein</fullName>
    </submittedName>
</protein>
<reference evidence="1" key="1">
    <citation type="journal article" date="2015" name="Nature">
        <title>Complex archaea that bridge the gap between prokaryotes and eukaryotes.</title>
        <authorList>
            <person name="Spang A."/>
            <person name="Saw J.H."/>
            <person name="Jorgensen S.L."/>
            <person name="Zaremba-Niedzwiedzka K."/>
            <person name="Martijn J."/>
            <person name="Lind A.E."/>
            <person name="van Eijk R."/>
            <person name="Schleper C."/>
            <person name="Guy L."/>
            <person name="Ettema T.J."/>
        </authorList>
    </citation>
    <scope>NUCLEOTIDE SEQUENCE</scope>
</reference>
<sequence length="94" mass="11290">MAKYRKKPQPIDKVIEAEQFIKEQKPWPKGVDFDERFEEGPAQQWAGHVKYFFVTTIHGQKTWITDGDWIIQEPDGEHYYPCRPDIFEQTYEKV</sequence>
<proteinExistence type="predicted"/>